<organism evidence="3">
    <name type="scientific">freshwater metagenome</name>
    <dbReference type="NCBI Taxonomy" id="449393"/>
    <lineage>
        <taxon>unclassified sequences</taxon>
        <taxon>metagenomes</taxon>
        <taxon>ecological metagenomes</taxon>
    </lineage>
</organism>
<dbReference type="EMBL" id="CAFBQP010000015">
    <property type="protein sequence ID" value="CAB5056324.1"/>
    <property type="molecule type" value="Genomic_DNA"/>
</dbReference>
<dbReference type="AlphaFoldDB" id="A0A6J7TQP5"/>
<dbReference type="EMBL" id="CAEZYY010000004">
    <property type="protein sequence ID" value="CAB4743048.1"/>
    <property type="molecule type" value="Genomic_DNA"/>
</dbReference>
<gene>
    <name evidence="1" type="ORF">UFOPK2602_02525</name>
    <name evidence="2" type="ORF">UFOPK2806_00521</name>
    <name evidence="3" type="ORF">UFOPK4306_00545</name>
</gene>
<evidence type="ECO:0000313" key="1">
    <source>
        <dbReference type="EMBL" id="CAB4733990.1"/>
    </source>
</evidence>
<proteinExistence type="predicted"/>
<reference evidence="3" key="1">
    <citation type="submission" date="2020-05" db="EMBL/GenBank/DDBJ databases">
        <authorList>
            <person name="Chiriac C."/>
            <person name="Salcher M."/>
            <person name="Ghai R."/>
            <person name="Kavagutti S V."/>
        </authorList>
    </citation>
    <scope>NUCLEOTIDE SEQUENCE</scope>
</reference>
<dbReference type="SUPFAM" id="SSF55486">
    <property type="entry name" value="Metalloproteases ('zincins'), catalytic domain"/>
    <property type="match status" value="1"/>
</dbReference>
<dbReference type="EMBL" id="CAEZXX010000286">
    <property type="protein sequence ID" value="CAB4733990.1"/>
    <property type="molecule type" value="Genomic_DNA"/>
</dbReference>
<name>A0A6J7TQP5_9ZZZZ</name>
<accession>A0A6J7TQP5</accession>
<sequence>MMRRRSLALVVAASASLMACGAATAPTTSGPSASSTTSAPGGTATGYRALQTLLEGASPLRRFSLGTDRLGVWICHVPVGVTDPIYNPVDLRLDLEVRKVAALLSEHVSAYFTTLTHGAYVPEFVPEGEVTIAANETNRTCVDRAAERSAGDIDGLVVIADAEHAEDQHGGWGRTGERCKAAAACPARVSGRAAYVGASDFHPDWGDVPAVDLLEHEIGHTLGFPHSGGGDGYTSAIDVMSNSAAPRNVDPNRRDGPGTIAVNRLAAGWLPLTSVTVADGAGTFPLVPSDATEGPRVLVLPIDDARFLTVEALANTGFDAHLPRSGIVVHEIDQSPTACRSGADTPCLNEYRSQLPISGTRPFTDLLGDGSTWSGRGWSITVSSSGNGSWTVSVNRSA</sequence>
<dbReference type="PROSITE" id="PS51257">
    <property type="entry name" value="PROKAR_LIPOPROTEIN"/>
    <property type="match status" value="1"/>
</dbReference>
<protein>
    <submittedName>
        <fullName evidence="3">Unannotated protein</fullName>
    </submittedName>
</protein>
<evidence type="ECO:0000313" key="3">
    <source>
        <dbReference type="EMBL" id="CAB5056324.1"/>
    </source>
</evidence>
<evidence type="ECO:0000313" key="2">
    <source>
        <dbReference type="EMBL" id="CAB4743048.1"/>
    </source>
</evidence>